<proteinExistence type="predicted"/>
<protein>
    <submittedName>
        <fullName evidence="1">Uncharacterized protein</fullName>
    </submittedName>
</protein>
<dbReference type="AlphaFoldDB" id="A0A645BJ76"/>
<dbReference type="EMBL" id="VSSQ01020520">
    <property type="protein sequence ID" value="MPM65445.1"/>
    <property type="molecule type" value="Genomic_DNA"/>
</dbReference>
<accession>A0A645BJ76</accession>
<name>A0A645BJ76_9ZZZZ</name>
<gene>
    <name evidence="1" type="ORF">SDC9_112341</name>
</gene>
<sequence length="168" mass="19683">MAGYYGFSMSNNAVEAYESGEKPKSKWTKREIIEEIKRQIEEEEVELNVSLSVIEKMPLEALMDLALYESSWHHTSGYFNETSFYSVDASEITESDIEDWRLPEKKAQTERRAKAHYTKWSGRGKSRQRTEIEEWGVVKGNWFYSDNGGKKKYIHGNWFEILEYGGEK</sequence>
<evidence type="ECO:0000313" key="1">
    <source>
        <dbReference type="EMBL" id="MPM65445.1"/>
    </source>
</evidence>
<comment type="caution">
    <text evidence="1">The sequence shown here is derived from an EMBL/GenBank/DDBJ whole genome shotgun (WGS) entry which is preliminary data.</text>
</comment>
<reference evidence="1" key="1">
    <citation type="submission" date="2019-08" db="EMBL/GenBank/DDBJ databases">
        <authorList>
            <person name="Kucharzyk K."/>
            <person name="Murdoch R.W."/>
            <person name="Higgins S."/>
            <person name="Loffler F."/>
        </authorList>
    </citation>
    <scope>NUCLEOTIDE SEQUENCE</scope>
</reference>
<organism evidence="1">
    <name type="scientific">bioreactor metagenome</name>
    <dbReference type="NCBI Taxonomy" id="1076179"/>
    <lineage>
        <taxon>unclassified sequences</taxon>
        <taxon>metagenomes</taxon>
        <taxon>ecological metagenomes</taxon>
    </lineage>
</organism>